<keyword evidence="6 19" id="KW-0378">Hydrolase</keyword>
<dbReference type="Pfam" id="PF13307">
    <property type="entry name" value="Helicase_C_2"/>
    <property type="match status" value="1"/>
</dbReference>
<evidence type="ECO:0000256" key="7">
    <source>
        <dbReference type="ARBA" id="ARBA00022806"/>
    </source>
</evidence>
<dbReference type="InterPro" id="IPR014013">
    <property type="entry name" value="Helic_SF1/SF2_ATP-bd_DinG/Rad3"/>
</dbReference>
<evidence type="ECO:0000256" key="5">
    <source>
        <dbReference type="ARBA" id="ARBA00022771"/>
    </source>
</evidence>
<feature type="region of interest" description="Disordered" evidence="16">
    <location>
        <begin position="1097"/>
        <end position="1118"/>
    </location>
</feature>
<proteinExistence type="predicted"/>
<dbReference type="SMART" id="SM00487">
    <property type="entry name" value="DEXDc"/>
    <property type="match status" value="1"/>
</dbReference>
<evidence type="ECO:0000256" key="1">
    <source>
        <dbReference type="ARBA" id="ARBA00022485"/>
    </source>
</evidence>
<dbReference type="Gene3D" id="3.40.50.300">
    <property type="entry name" value="P-loop containing nucleotide triphosphate hydrolases"/>
    <property type="match status" value="2"/>
</dbReference>
<dbReference type="InterPro" id="IPR006555">
    <property type="entry name" value="ATP-dep_Helicase_C"/>
</dbReference>
<evidence type="ECO:0000256" key="11">
    <source>
        <dbReference type="ARBA" id="ARBA00023014"/>
    </source>
</evidence>
<dbReference type="InterPro" id="IPR010614">
    <property type="entry name" value="RAD3-like_helicase_DEAD"/>
</dbReference>
<evidence type="ECO:0000256" key="14">
    <source>
        <dbReference type="ARBA" id="ARBA00023235"/>
    </source>
</evidence>
<dbReference type="PROSITE" id="PS51193">
    <property type="entry name" value="HELICASE_ATP_BIND_2"/>
    <property type="match status" value="1"/>
</dbReference>
<dbReference type="PROSITE" id="PS50199">
    <property type="entry name" value="ZF_RANBP2_2"/>
    <property type="match status" value="1"/>
</dbReference>
<dbReference type="InterPro" id="IPR006554">
    <property type="entry name" value="Helicase-like_DEXD_c2"/>
</dbReference>
<dbReference type="InterPro" id="IPR045028">
    <property type="entry name" value="DinG/Rad3-like"/>
</dbReference>
<keyword evidence="12" id="KW-0238">DNA-binding</keyword>
<evidence type="ECO:0000256" key="13">
    <source>
        <dbReference type="ARBA" id="ARBA00023204"/>
    </source>
</evidence>
<keyword evidence="7" id="KW-0347">Helicase</keyword>
<keyword evidence="3" id="KW-0547">Nucleotide-binding</keyword>
<dbReference type="GO" id="GO:0006281">
    <property type="term" value="P:DNA repair"/>
    <property type="evidence" value="ECO:0007669"/>
    <property type="project" value="UniProtKB-KW"/>
</dbReference>
<evidence type="ECO:0000313" key="20">
    <source>
        <dbReference type="Proteomes" id="UP000054937"/>
    </source>
</evidence>
<dbReference type="PROSITE" id="PS01358">
    <property type="entry name" value="ZF_RANBP2_1"/>
    <property type="match status" value="1"/>
</dbReference>
<dbReference type="SMART" id="SM00488">
    <property type="entry name" value="DEXDc2"/>
    <property type="match status" value="1"/>
</dbReference>
<keyword evidence="13" id="KW-0234">DNA repair</keyword>
<evidence type="ECO:0000259" key="17">
    <source>
        <dbReference type="PROSITE" id="PS50199"/>
    </source>
</evidence>
<dbReference type="GO" id="GO:0003677">
    <property type="term" value="F:DNA binding"/>
    <property type="evidence" value="ECO:0007669"/>
    <property type="project" value="UniProtKB-KW"/>
</dbReference>
<protein>
    <submittedName>
        <fullName evidence="19">p-loop containing nucleoside triphosphate hydrolase</fullName>
    </submittedName>
</protein>
<evidence type="ECO:0000256" key="15">
    <source>
        <dbReference type="PROSITE-ProRule" id="PRU00322"/>
    </source>
</evidence>
<evidence type="ECO:0000256" key="16">
    <source>
        <dbReference type="SAM" id="MobiDB-lite"/>
    </source>
</evidence>
<sequence length="1118" mass="133534">MVFCQIDVTNKTKCKKKVSEENSDNKCKECPNYFCKHLVRHNCSKTQKVEENLFDKDIKKEIQEIEKKEQENKIKDFYSEQNKKQRMVLTYEPKKQDNVLSMIKCINREQYKQSKHQQLLDQYTVNRKNDELNKIKSENEQEEEKEEEQQKVNLVQEEQKQDESDEEAFGDQQINEEVDGEAHQEQQQEENEFILVKGPNGNNNINNDADKNQQSTYDAYKLQKEENKQEIDKYVWMRNQEIIKSDEVEEYAKLKKQLFDQLDKKITYKDEQYGMDFKTIKFPKKIESHYDFVSVKEEQKYKKIMPIAVRFPSQPHDIQQDLMYKIISGLDNAKGENILVEAPSGTGKTRAVLSACLSFLQKHRDINDKGYRYQILYVSNTQDQLQQVANEIKKSHVDLRCRVMASQENMCINKDVIKTNQFQRREYKEPPQFSLICQNACVQEKCKAKNNSDENIENITKQKSIIDIEEIDKMMQNFDNDKSTCPYFDLENTVDQQDVILIPYNLIFDQRQIKRLGSIQRRLLVIFDEAHNVIEEACKGSTYQLKMNTLNSVLDICQNIEKNIKKERNNIYDNFRDIKHKKISRLQYKLKDAKFQKDIKQQEHFRQLIKEAKKQTMDSQIFEYKNKITQTLHRIKEIQRLLGQTYGNFRNEQLKCHKAKSEYTKLADSYEKIIYKLFSSEENEINLIVLLKNLKEFIDYVEERIYYYDNNYLHYVPHLHDLQHFFHELLMTVREQPENYKLMVQFNEFVAGSQEKEVTFKLQCFEPRLAFRRILKFPQSHFILLSSTLTPFKTFQKEFKSIKESRGIKFQSHQFQDHIIDEKQFFCRILNINPQFNGRPVSWRCNDKKCKYNNKHDQMICQKCQKQKPSWIKINQRTLKPSGKEIKKQQKQNEKDKEKGQQNQNQNENEQNEKAVISKQGQQQFNEIGFYLENLIDKIPEGIIIVLPNMTILQQIQYAWLQGSKYGEILNKKKKLFFQPKKKKDYVEVINQYIEEIKYQKNGILLAVSNSDFLESFQIRDSLCRALFIIGKPGMEYQHGYIEEKMRYLKNNGGNEWNWYNSYSIRQINKMIGKIQNANQLHAKQQDNLQQYGIQVEQKNDESKNFTDDSEEEEDDFI</sequence>
<gene>
    <name evidence="19" type="ORF">PPERSA_09783</name>
</gene>
<name>A0A0V0QTW7_PSEPJ</name>
<keyword evidence="9" id="KW-0067">ATP-binding</keyword>
<evidence type="ECO:0000256" key="3">
    <source>
        <dbReference type="ARBA" id="ARBA00022741"/>
    </source>
</evidence>
<keyword evidence="14" id="KW-0413">Isomerase</keyword>
<comment type="caution">
    <text evidence="19">The sequence shown here is derived from an EMBL/GenBank/DDBJ whole genome shotgun (WGS) entry which is preliminary data.</text>
</comment>
<keyword evidence="11" id="KW-0411">Iron-sulfur</keyword>
<feature type="domain" description="Helicase ATP-binding" evidence="18">
    <location>
        <begin position="305"/>
        <end position="606"/>
    </location>
</feature>
<evidence type="ECO:0000259" key="18">
    <source>
        <dbReference type="PROSITE" id="PS51193"/>
    </source>
</evidence>
<keyword evidence="4" id="KW-0227">DNA damage</keyword>
<dbReference type="GO" id="GO:0008270">
    <property type="term" value="F:zinc ion binding"/>
    <property type="evidence" value="ECO:0007669"/>
    <property type="project" value="UniProtKB-KW"/>
</dbReference>
<accession>A0A0V0QTW7</accession>
<dbReference type="PANTHER" id="PTHR11472:SF34">
    <property type="entry name" value="REGULATOR OF TELOMERE ELONGATION HELICASE 1"/>
    <property type="match status" value="1"/>
</dbReference>
<dbReference type="GO" id="GO:0051539">
    <property type="term" value="F:4 iron, 4 sulfur cluster binding"/>
    <property type="evidence" value="ECO:0007669"/>
    <property type="project" value="UniProtKB-KW"/>
</dbReference>
<dbReference type="SUPFAM" id="SSF52540">
    <property type="entry name" value="P-loop containing nucleoside triphosphate hydrolases"/>
    <property type="match status" value="1"/>
</dbReference>
<evidence type="ECO:0000256" key="9">
    <source>
        <dbReference type="ARBA" id="ARBA00022840"/>
    </source>
</evidence>
<dbReference type="Proteomes" id="UP000054937">
    <property type="component" value="Unassembled WGS sequence"/>
</dbReference>
<dbReference type="AlphaFoldDB" id="A0A0V0QTW7"/>
<evidence type="ECO:0000256" key="2">
    <source>
        <dbReference type="ARBA" id="ARBA00022723"/>
    </source>
</evidence>
<dbReference type="OrthoDB" id="19182at2759"/>
<keyword evidence="5 15" id="KW-0863">Zinc-finger</keyword>
<evidence type="ECO:0000256" key="4">
    <source>
        <dbReference type="ARBA" id="ARBA00022763"/>
    </source>
</evidence>
<evidence type="ECO:0000256" key="6">
    <source>
        <dbReference type="ARBA" id="ARBA00022801"/>
    </source>
</evidence>
<keyword evidence="2" id="KW-0479">Metal-binding</keyword>
<evidence type="ECO:0000256" key="8">
    <source>
        <dbReference type="ARBA" id="ARBA00022833"/>
    </source>
</evidence>
<reference evidence="19 20" key="1">
    <citation type="journal article" date="2015" name="Sci. Rep.">
        <title>Genome of the facultative scuticociliatosis pathogen Pseudocohnilembus persalinus provides insight into its virulence through horizontal gene transfer.</title>
        <authorList>
            <person name="Xiong J."/>
            <person name="Wang G."/>
            <person name="Cheng J."/>
            <person name="Tian M."/>
            <person name="Pan X."/>
            <person name="Warren A."/>
            <person name="Jiang C."/>
            <person name="Yuan D."/>
            <person name="Miao W."/>
        </authorList>
    </citation>
    <scope>NUCLEOTIDE SEQUENCE [LARGE SCALE GENOMIC DNA]</scope>
    <source>
        <strain evidence="19">36N120E</strain>
    </source>
</reference>
<feature type="compositionally biased region" description="Basic and acidic residues" evidence="16">
    <location>
        <begin position="882"/>
        <end position="900"/>
    </location>
</feature>
<feature type="region of interest" description="Disordered" evidence="16">
    <location>
        <begin position="882"/>
        <end position="917"/>
    </location>
</feature>
<dbReference type="GO" id="GO:0016818">
    <property type="term" value="F:hydrolase activity, acting on acid anhydrides, in phosphorus-containing anhydrides"/>
    <property type="evidence" value="ECO:0007669"/>
    <property type="project" value="InterPro"/>
</dbReference>
<dbReference type="InterPro" id="IPR027417">
    <property type="entry name" value="P-loop_NTPase"/>
</dbReference>
<dbReference type="PANTHER" id="PTHR11472">
    <property type="entry name" value="DNA REPAIR DEAD HELICASE RAD3/XP-D SUBFAMILY MEMBER"/>
    <property type="match status" value="1"/>
</dbReference>
<feature type="region of interest" description="Disordered" evidence="16">
    <location>
        <begin position="135"/>
        <end position="170"/>
    </location>
</feature>
<dbReference type="GO" id="GO:0005524">
    <property type="term" value="F:ATP binding"/>
    <property type="evidence" value="ECO:0007669"/>
    <property type="project" value="UniProtKB-KW"/>
</dbReference>
<keyword evidence="10" id="KW-0408">Iron</keyword>
<dbReference type="InterPro" id="IPR001876">
    <property type="entry name" value="Znf_RanBP2"/>
</dbReference>
<organism evidence="19 20">
    <name type="scientific">Pseudocohnilembus persalinus</name>
    <name type="common">Ciliate</name>
    <dbReference type="NCBI Taxonomy" id="266149"/>
    <lineage>
        <taxon>Eukaryota</taxon>
        <taxon>Sar</taxon>
        <taxon>Alveolata</taxon>
        <taxon>Ciliophora</taxon>
        <taxon>Intramacronucleata</taxon>
        <taxon>Oligohymenophorea</taxon>
        <taxon>Scuticociliatia</taxon>
        <taxon>Philasterida</taxon>
        <taxon>Pseudocohnilembidae</taxon>
        <taxon>Pseudocohnilembus</taxon>
    </lineage>
</organism>
<keyword evidence="1" id="KW-0004">4Fe-4S</keyword>
<dbReference type="InParanoid" id="A0A0V0QTW7"/>
<dbReference type="InterPro" id="IPR014001">
    <property type="entry name" value="Helicase_ATP-bd"/>
</dbReference>
<dbReference type="GO" id="GO:0003678">
    <property type="term" value="F:DNA helicase activity"/>
    <property type="evidence" value="ECO:0007669"/>
    <property type="project" value="InterPro"/>
</dbReference>
<dbReference type="EMBL" id="LDAU01000105">
    <property type="protein sequence ID" value="KRX05643.1"/>
    <property type="molecule type" value="Genomic_DNA"/>
</dbReference>
<evidence type="ECO:0000256" key="12">
    <source>
        <dbReference type="ARBA" id="ARBA00023125"/>
    </source>
</evidence>
<keyword evidence="20" id="KW-1185">Reference proteome</keyword>
<feature type="compositionally biased region" description="Acidic residues" evidence="16">
    <location>
        <begin position="1108"/>
        <end position="1118"/>
    </location>
</feature>
<feature type="compositionally biased region" description="Basic and acidic residues" evidence="16">
    <location>
        <begin position="1098"/>
        <end position="1107"/>
    </location>
</feature>
<feature type="domain" description="RanBP2-type" evidence="17">
    <location>
        <begin position="839"/>
        <end position="870"/>
    </location>
</feature>
<evidence type="ECO:0000313" key="19">
    <source>
        <dbReference type="EMBL" id="KRX05643.1"/>
    </source>
</evidence>
<evidence type="ECO:0000256" key="10">
    <source>
        <dbReference type="ARBA" id="ARBA00023004"/>
    </source>
</evidence>
<dbReference type="Pfam" id="PF06733">
    <property type="entry name" value="DEAD_2"/>
    <property type="match status" value="1"/>
</dbReference>
<keyword evidence="8" id="KW-0862">Zinc</keyword>